<dbReference type="InterPro" id="IPR033658">
    <property type="entry name" value="GRX_PICOT-like"/>
</dbReference>
<feature type="domain" description="NFACT RNA-binding" evidence="10">
    <location>
        <begin position="19"/>
        <end position="116"/>
    </location>
</feature>
<evidence type="ECO:0000313" key="15">
    <source>
        <dbReference type="EMBL" id="TIC69831.1"/>
    </source>
</evidence>
<dbReference type="Proteomes" id="UP000305362">
    <property type="component" value="Unassembled WGS sequence"/>
</dbReference>
<keyword evidence="4" id="KW-0408">Iron</keyword>
<dbReference type="CDD" id="cd03028">
    <property type="entry name" value="GRX_PICOT_like"/>
    <property type="match status" value="1"/>
</dbReference>
<evidence type="ECO:0000313" key="18">
    <source>
        <dbReference type="Proteomes" id="UP000305647"/>
    </source>
</evidence>
<dbReference type="Pfam" id="PF00462">
    <property type="entry name" value="Glutaredoxin"/>
    <property type="match status" value="1"/>
</dbReference>
<evidence type="ECO:0000256" key="2">
    <source>
        <dbReference type="ARBA" id="ARBA00022714"/>
    </source>
</evidence>
<dbReference type="PANTHER" id="PTHR13049:SF2">
    <property type="entry name" value="COILED-COIL DOMAIN-CONTAINING PROTEIN 25"/>
    <property type="match status" value="1"/>
</dbReference>
<evidence type="ECO:0000313" key="12">
    <source>
        <dbReference type="EMBL" id="TIC04681.1"/>
    </source>
</evidence>
<dbReference type="Proteomes" id="UP000310708">
    <property type="component" value="Unassembled WGS sequence"/>
</dbReference>
<dbReference type="Proteomes" id="UP000307169">
    <property type="component" value="Unassembled WGS sequence"/>
</dbReference>
<evidence type="ECO:0000256" key="3">
    <source>
        <dbReference type="ARBA" id="ARBA00022723"/>
    </source>
</evidence>
<dbReference type="InterPro" id="IPR039730">
    <property type="entry name" value="Jlp2/Ccd25"/>
</dbReference>
<dbReference type="SUPFAM" id="SSF52833">
    <property type="entry name" value="Thioredoxin-like"/>
    <property type="match status" value="1"/>
</dbReference>
<dbReference type="GO" id="GO:0016491">
    <property type="term" value="F:oxidoreductase activity"/>
    <property type="evidence" value="ECO:0007669"/>
    <property type="project" value="UniProtKB-ARBA"/>
</dbReference>
<gene>
    <name evidence="14" type="ORF">E3Q01_00380</name>
    <name evidence="15" type="ORF">E3Q02_00750</name>
    <name evidence="16" type="ORF">E3Q03_00910</name>
    <name evidence="13" type="ORF">E3Q10_01086</name>
    <name evidence="12" type="ORF">E3Q17_00295</name>
    <name evidence="11" type="ORF">E3Q22_01028</name>
</gene>
<comment type="caution">
    <text evidence="13">The sequence shown here is derived from an EMBL/GenBank/DDBJ whole genome shotgun (WGS) entry which is preliminary data.</text>
</comment>
<dbReference type="GO" id="GO:0044571">
    <property type="term" value="P:[2Fe-2S] cluster assembly"/>
    <property type="evidence" value="ECO:0007669"/>
    <property type="project" value="UniProtKB-ARBA"/>
</dbReference>
<organism evidence="13 18">
    <name type="scientific">Wallemia mellicola</name>
    <dbReference type="NCBI Taxonomy" id="1708541"/>
    <lineage>
        <taxon>Eukaryota</taxon>
        <taxon>Fungi</taxon>
        <taxon>Dikarya</taxon>
        <taxon>Basidiomycota</taxon>
        <taxon>Wallemiomycotina</taxon>
        <taxon>Wallemiomycetes</taxon>
        <taxon>Wallemiales</taxon>
        <taxon>Wallemiaceae</taxon>
        <taxon>Wallemia</taxon>
    </lineage>
</organism>
<feature type="compositionally biased region" description="Basic and acidic residues" evidence="8">
    <location>
        <begin position="170"/>
        <end position="187"/>
    </location>
</feature>
<evidence type="ECO:0000256" key="8">
    <source>
        <dbReference type="SAM" id="MobiDB-lite"/>
    </source>
</evidence>
<feature type="domain" description="Glutaredoxin" evidence="9">
    <location>
        <begin position="257"/>
        <end position="324"/>
    </location>
</feature>
<dbReference type="GO" id="GO:0051537">
    <property type="term" value="F:2 iron, 2 sulfur cluster binding"/>
    <property type="evidence" value="ECO:0007669"/>
    <property type="project" value="UniProtKB-KW"/>
</dbReference>
<proteinExistence type="inferred from homology"/>
<dbReference type="PROSITE" id="PS51354">
    <property type="entry name" value="GLUTAREDOXIN_2"/>
    <property type="match status" value="1"/>
</dbReference>
<evidence type="ECO:0000256" key="1">
    <source>
        <dbReference type="ARBA" id="ARBA00008998"/>
    </source>
</evidence>
<dbReference type="EMBL" id="SPRV01000006">
    <property type="protein sequence ID" value="TIC70743.1"/>
    <property type="molecule type" value="Genomic_DNA"/>
</dbReference>
<dbReference type="Proteomes" id="UP000309601">
    <property type="component" value="Unassembled WGS sequence"/>
</dbReference>
<evidence type="ECO:0000313" key="20">
    <source>
        <dbReference type="Proteomes" id="UP000309601"/>
    </source>
</evidence>
<dbReference type="EMBL" id="SPRC01000007">
    <property type="protein sequence ID" value="TIB81490.1"/>
    <property type="molecule type" value="Genomic_DNA"/>
</dbReference>
<evidence type="ECO:0000313" key="22">
    <source>
        <dbReference type="Proteomes" id="UP000310708"/>
    </source>
</evidence>
<dbReference type="Proteomes" id="UP000305647">
    <property type="component" value="Unassembled WGS sequence"/>
</dbReference>
<dbReference type="AlphaFoldDB" id="A0A4T0R647"/>
<dbReference type="FunFam" id="3.40.30.10:FF:000005">
    <property type="entry name" value="Glutaredoxin 5"/>
    <property type="match status" value="1"/>
</dbReference>
<evidence type="ECO:0000313" key="21">
    <source>
        <dbReference type="Proteomes" id="UP000310685"/>
    </source>
</evidence>
<keyword evidence="3" id="KW-0479">Metal-binding</keyword>
<accession>A0A4T0R647</accession>
<feature type="region of interest" description="Disordered" evidence="8">
    <location>
        <begin position="158"/>
        <end position="187"/>
    </location>
</feature>
<dbReference type="EMBL" id="SPRW01000005">
    <property type="protein sequence ID" value="TIC69831.1"/>
    <property type="molecule type" value="Genomic_DNA"/>
</dbReference>
<dbReference type="EMBL" id="SPRX01000003">
    <property type="protein sequence ID" value="TIC69558.1"/>
    <property type="molecule type" value="Genomic_DNA"/>
</dbReference>
<dbReference type="EMBL" id="SPRH01000002">
    <property type="protein sequence ID" value="TIC04681.1"/>
    <property type="molecule type" value="Genomic_DNA"/>
</dbReference>
<evidence type="ECO:0000256" key="5">
    <source>
        <dbReference type="ARBA" id="ARBA00023014"/>
    </source>
</evidence>
<evidence type="ECO:0000259" key="9">
    <source>
        <dbReference type="Pfam" id="PF00462"/>
    </source>
</evidence>
<dbReference type="Gene3D" id="3.40.30.10">
    <property type="entry name" value="Glutaredoxin"/>
    <property type="match status" value="1"/>
</dbReference>
<dbReference type="InterPro" id="IPR036249">
    <property type="entry name" value="Thioredoxin-like_sf"/>
</dbReference>
<evidence type="ECO:0000313" key="19">
    <source>
        <dbReference type="Proteomes" id="UP000307169"/>
    </source>
</evidence>
<evidence type="ECO:0000256" key="4">
    <source>
        <dbReference type="ARBA" id="ARBA00023004"/>
    </source>
</evidence>
<dbReference type="OrthoDB" id="200398at2759"/>
<keyword evidence="6" id="KW-0676">Redox-active center</keyword>
<sequence length="350" mass="39820">MSVCFLSESAYEVINPAGSIYMGKDKFENEELIKYADETDIWFHVDKYSSAHLYLKLPENSVWDSLPQPLLSDIGQLTKANSIHANKLDNVIIIYTPVTNLKKTGDLDTGTVCFHNDRLVRRVHIPAKDNAIVNRLNKTKVEKQVDFVQQSIDKQRELGQQKKKIAISRKQAEQEAKEQHKRDKEARSYTNMWTEEDYNQPGPEGSDMEDDFIASTRAAKLLQPVYTPSTLTRLNNFRQLSTESRKLIDQAVNAHPIVLFMKGKPSAPLCGFSRAVVQILDVQGADPEKIRAYDCLEDDELRNGIKEYSDWPTIPQVYVNGEFVGGCDILLSKWRIVTATQGQKLIVRIC</sequence>
<dbReference type="Pfam" id="PF05670">
    <property type="entry name" value="NFACT-R_1"/>
    <property type="match status" value="1"/>
</dbReference>
<reference evidence="17 18" key="1">
    <citation type="submission" date="2019-03" db="EMBL/GenBank/DDBJ databases">
        <title>Sequencing 25 genomes of Wallemia mellicola.</title>
        <authorList>
            <person name="Gostincar C."/>
        </authorList>
    </citation>
    <scope>NUCLEOTIDE SEQUENCE [LARGE SCALE GENOMIC DNA]</scope>
    <source>
        <strain evidence="12 19">EXF-1262</strain>
        <strain evidence="15 20">EXF-1274</strain>
        <strain evidence="16 17">EXF-1277</strain>
        <strain evidence="11 21">EXF-6152</strain>
        <strain evidence="14 22">EXF-757</strain>
        <strain evidence="13 18">EXF-8738</strain>
    </source>
</reference>
<protein>
    <recommendedName>
        <fullName evidence="7">Monothiol glutaredoxin-5, mitochondrial</fullName>
    </recommendedName>
</protein>
<name>A0A4T0R647_9BASI</name>
<keyword evidence="5" id="KW-0411">Iron-sulfur</keyword>
<evidence type="ECO:0000313" key="11">
    <source>
        <dbReference type="EMBL" id="TIB81490.1"/>
    </source>
</evidence>
<evidence type="ECO:0000313" key="16">
    <source>
        <dbReference type="EMBL" id="TIC70743.1"/>
    </source>
</evidence>
<keyword evidence="2" id="KW-0001">2Fe-2S</keyword>
<dbReference type="EMBL" id="SPRO01000007">
    <property type="protein sequence ID" value="TIC32694.1"/>
    <property type="molecule type" value="Genomic_DNA"/>
</dbReference>
<dbReference type="PANTHER" id="PTHR13049">
    <property type="entry name" value="DUF814-RELATED"/>
    <property type="match status" value="1"/>
</dbReference>
<evidence type="ECO:0000256" key="6">
    <source>
        <dbReference type="ARBA" id="ARBA00023284"/>
    </source>
</evidence>
<evidence type="ECO:0000313" key="13">
    <source>
        <dbReference type="EMBL" id="TIC32694.1"/>
    </source>
</evidence>
<evidence type="ECO:0000313" key="14">
    <source>
        <dbReference type="EMBL" id="TIC69558.1"/>
    </source>
</evidence>
<evidence type="ECO:0000259" key="10">
    <source>
        <dbReference type="Pfam" id="PF05670"/>
    </source>
</evidence>
<evidence type="ECO:0000256" key="7">
    <source>
        <dbReference type="ARBA" id="ARBA00067618"/>
    </source>
</evidence>
<dbReference type="Proteomes" id="UP000310685">
    <property type="component" value="Unassembled WGS sequence"/>
</dbReference>
<dbReference type="InterPro" id="IPR008532">
    <property type="entry name" value="NFACT_RNA-bd"/>
</dbReference>
<comment type="similarity">
    <text evidence="1">Belongs to the CCDC25 family.</text>
</comment>
<dbReference type="InterPro" id="IPR002109">
    <property type="entry name" value="Glutaredoxin"/>
</dbReference>
<dbReference type="GO" id="GO:0046872">
    <property type="term" value="F:metal ion binding"/>
    <property type="evidence" value="ECO:0007669"/>
    <property type="project" value="UniProtKB-KW"/>
</dbReference>
<evidence type="ECO:0000313" key="17">
    <source>
        <dbReference type="Proteomes" id="UP000305362"/>
    </source>
</evidence>